<dbReference type="InterPro" id="IPR028009">
    <property type="entry name" value="ESCO_Acetyltransf_dom"/>
</dbReference>
<evidence type="ECO:0000256" key="6">
    <source>
        <dbReference type="ARBA" id="ARBA00022833"/>
    </source>
</evidence>
<evidence type="ECO:0000256" key="4">
    <source>
        <dbReference type="ARBA" id="ARBA00022723"/>
    </source>
</evidence>
<dbReference type="OrthoDB" id="428854at2759"/>
<evidence type="ECO:0000256" key="3">
    <source>
        <dbReference type="ARBA" id="ARBA00022679"/>
    </source>
</evidence>
<keyword evidence="3" id="KW-0808">Transferase</keyword>
<evidence type="ECO:0000259" key="11">
    <source>
        <dbReference type="Pfam" id="PF13880"/>
    </source>
</evidence>
<feature type="domain" description="N-acetyltransferase ESCO zinc-finger" evidence="10">
    <location>
        <begin position="28"/>
        <end position="67"/>
    </location>
</feature>
<dbReference type="Pfam" id="PF13878">
    <property type="entry name" value="zf-C2H2_3"/>
    <property type="match status" value="1"/>
</dbReference>
<keyword evidence="4" id="KW-0479">Metal-binding</keyword>
<dbReference type="GO" id="GO:0000785">
    <property type="term" value="C:chromatin"/>
    <property type="evidence" value="ECO:0007669"/>
    <property type="project" value="TreeGrafter"/>
</dbReference>
<dbReference type="EMBL" id="WJQU01000001">
    <property type="protein sequence ID" value="KAJ6647616.1"/>
    <property type="molecule type" value="Genomic_DNA"/>
</dbReference>
<keyword evidence="6" id="KW-0862">Zinc</keyword>
<proteinExistence type="inferred from homology"/>
<keyword evidence="7" id="KW-0539">Nucleus</keyword>
<keyword evidence="8" id="KW-0131">Cell cycle</keyword>
<dbReference type="InterPro" id="IPR028005">
    <property type="entry name" value="AcTrfase_ESCO_Znf_dom"/>
</dbReference>
<dbReference type="GO" id="GO:0007064">
    <property type="term" value="P:mitotic sister chromatid cohesion"/>
    <property type="evidence" value="ECO:0007669"/>
    <property type="project" value="TreeGrafter"/>
</dbReference>
<dbReference type="Gene3D" id="3.40.630.30">
    <property type="match status" value="1"/>
</dbReference>
<dbReference type="PANTHER" id="PTHR45884:SF2">
    <property type="entry name" value="N-ACETYLTRANSFERASE ECO"/>
    <property type="match status" value="1"/>
</dbReference>
<evidence type="ECO:0000256" key="8">
    <source>
        <dbReference type="ARBA" id="ARBA00023306"/>
    </source>
</evidence>
<evidence type="ECO:0000313" key="12">
    <source>
        <dbReference type="EMBL" id="KAJ6647616.1"/>
    </source>
</evidence>
<evidence type="ECO:0000313" key="13">
    <source>
        <dbReference type="Proteomes" id="UP001151699"/>
    </source>
</evidence>
<dbReference type="SUPFAM" id="SSF55729">
    <property type="entry name" value="Acyl-CoA N-acyltransferases (Nat)"/>
    <property type="match status" value="1"/>
</dbReference>
<evidence type="ECO:0000256" key="5">
    <source>
        <dbReference type="ARBA" id="ARBA00022771"/>
    </source>
</evidence>
<comment type="caution">
    <text evidence="12">The sequence shown here is derived from an EMBL/GenBank/DDBJ whole genome shotgun (WGS) entry which is preliminary data.</text>
</comment>
<name>A0A9Q0NDC8_9DIPT</name>
<sequence>HRPNDVKKDILSVPLPKPVKWTPIAETQLQIDAGQKSFGSKYCSDCGMFYTLHVPEDEVLHQNFHDKMVGVLSFRGWTEENLVENVKEWGHTGRIIWSNKMDTKAHVSRVSEILHIINEDLGYNNMELQENAIVYLAVARKVLIGVCVAEPLKEAHKTYTKENLDYIDSKNVFPVKCGISRIWVTPQFRRHGVATRLINAIRSHFIRGYELSPNELAFSTPTVMGKQFAQSVTSNILVYDRVN</sequence>
<keyword evidence="13" id="KW-1185">Reference proteome</keyword>
<gene>
    <name evidence="12" type="primary">eco</name>
    <name evidence="12" type="ORF">Bhyg_02839</name>
</gene>
<evidence type="ECO:0000256" key="1">
    <source>
        <dbReference type="ARBA" id="ARBA00004123"/>
    </source>
</evidence>
<dbReference type="PANTHER" id="PTHR45884">
    <property type="entry name" value="N-ACETYLTRANSFERASE ECO"/>
    <property type="match status" value="1"/>
</dbReference>
<reference evidence="12" key="1">
    <citation type="submission" date="2022-07" db="EMBL/GenBank/DDBJ databases">
        <authorList>
            <person name="Trinca V."/>
            <person name="Uliana J.V.C."/>
            <person name="Torres T.T."/>
            <person name="Ward R.J."/>
            <person name="Monesi N."/>
        </authorList>
    </citation>
    <scope>NUCLEOTIDE SEQUENCE</scope>
    <source>
        <strain evidence="12">HSMRA1968</strain>
        <tissue evidence="12">Whole embryos</tissue>
    </source>
</reference>
<dbReference type="Proteomes" id="UP001151699">
    <property type="component" value="Chromosome A"/>
</dbReference>
<evidence type="ECO:0000256" key="7">
    <source>
        <dbReference type="ARBA" id="ARBA00023242"/>
    </source>
</evidence>
<comment type="similarity">
    <text evidence="2">Belongs to the acetyltransferase family. ECO subfamily.</text>
</comment>
<organism evidence="12 13">
    <name type="scientific">Pseudolycoriella hygida</name>
    <dbReference type="NCBI Taxonomy" id="35572"/>
    <lineage>
        <taxon>Eukaryota</taxon>
        <taxon>Metazoa</taxon>
        <taxon>Ecdysozoa</taxon>
        <taxon>Arthropoda</taxon>
        <taxon>Hexapoda</taxon>
        <taxon>Insecta</taxon>
        <taxon>Pterygota</taxon>
        <taxon>Neoptera</taxon>
        <taxon>Endopterygota</taxon>
        <taxon>Diptera</taxon>
        <taxon>Nematocera</taxon>
        <taxon>Sciaroidea</taxon>
        <taxon>Sciaridae</taxon>
        <taxon>Pseudolycoriella</taxon>
    </lineage>
</organism>
<dbReference type="CDD" id="cd04301">
    <property type="entry name" value="NAT_SF"/>
    <property type="match status" value="1"/>
</dbReference>
<keyword evidence="5" id="KW-0863">Zinc-finger</keyword>
<protein>
    <submittedName>
        <fullName evidence="12">N-acetyltransferase eco</fullName>
    </submittedName>
</protein>
<feature type="domain" description="N-acetyltransferase ESCO acetyl-transferase" evidence="11">
    <location>
        <begin position="174"/>
        <end position="235"/>
    </location>
</feature>
<dbReference type="GO" id="GO:0008270">
    <property type="term" value="F:zinc ion binding"/>
    <property type="evidence" value="ECO:0007669"/>
    <property type="project" value="UniProtKB-KW"/>
</dbReference>
<dbReference type="GO" id="GO:0061733">
    <property type="term" value="F:protein-lysine-acetyltransferase activity"/>
    <property type="evidence" value="ECO:0007669"/>
    <property type="project" value="TreeGrafter"/>
</dbReference>
<dbReference type="GO" id="GO:0005634">
    <property type="term" value="C:nucleus"/>
    <property type="evidence" value="ECO:0007669"/>
    <property type="project" value="UniProtKB-SubCell"/>
</dbReference>
<feature type="non-terminal residue" evidence="12">
    <location>
        <position position="243"/>
    </location>
</feature>
<evidence type="ECO:0000256" key="2">
    <source>
        <dbReference type="ARBA" id="ARBA00005816"/>
    </source>
</evidence>
<dbReference type="Pfam" id="PF13880">
    <property type="entry name" value="Acetyltransf_13"/>
    <property type="match status" value="1"/>
</dbReference>
<accession>A0A9Q0NDC8</accession>
<keyword evidence="9" id="KW-0012">Acyltransferase</keyword>
<evidence type="ECO:0000256" key="9">
    <source>
        <dbReference type="ARBA" id="ARBA00023315"/>
    </source>
</evidence>
<evidence type="ECO:0000259" key="10">
    <source>
        <dbReference type="Pfam" id="PF13878"/>
    </source>
</evidence>
<dbReference type="InterPro" id="IPR016181">
    <property type="entry name" value="Acyl_CoA_acyltransferase"/>
</dbReference>
<comment type="subcellular location">
    <subcellularLocation>
        <location evidence="1">Nucleus</location>
    </subcellularLocation>
</comment>
<dbReference type="AlphaFoldDB" id="A0A9Q0NDC8"/>
<feature type="non-terminal residue" evidence="12">
    <location>
        <position position="1"/>
    </location>
</feature>